<dbReference type="Gene3D" id="3.40.50.150">
    <property type="entry name" value="Vaccinia Virus protein VP39"/>
    <property type="match status" value="1"/>
</dbReference>
<sequence length="196" mass="21063">MTEVFLDALDGGDARAWAAAPVRDLEPVLLPRVVDGRLDVDTTVRGAAAGIVLLLVLHRTADVDAAFADLRRALRPGGTLVVVTPSVSARSVADLRWRGVLRPVHRGPWRHRSALDDASWLLTAADFAVLGDDRVPFALPLPDAAAARRAVDALPAAGIWPDLAPDVRAELAQRLAERAGPTCRLPVPLRRLVARR</sequence>
<keyword evidence="2" id="KW-1185">Reference proteome</keyword>
<evidence type="ECO:0000313" key="1">
    <source>
        <dbReference type="EMBL" id="QJY44426.1"/>
    </source>
</evidence>
<dbReference type="InterPro" id="IPR029063">
    <property type="entry name" value="SAM-dependent_MTases_sf"/>
</dbReference>
<reference evidence="1 2" key="1">
    <citation type="submission" date="2020-05" db="EMBL/GenBank/DDBJ databases">
        <authorList>
            <person name="Mo P."/>
        </authorList>
    </citation>
    <scope>NUCLEOTIDE SEQUENCE [LARGE SCALE GENOMIC DNA]</scope>
    <source>
        <strain evidence="1 2">Gen01</strain>
    </source>
</reference>
<organism evidence="1 2">
    <name type="scientific">Pseudonocardia broussonetiae</name>
    <dbReference type="NCBI Taxonomy" id="2736640"/>
    <lineage>
        <taxon>Bacteria</taxon>
        <taxon>Bacillati</taxon>
        <taxon>Actinomycetota</taxon>
        <taxon>Actinomycetes</taxon>
        <taxon>Pseudonocardiales</taxon>
        <taxon>Pseudonocardiaceae</taxon>
        <taxon>Pseudonocardia</taxon>
    </lineage>
</organism>
<evidence type="ECO:0008006" key="3">
    <source>
        <dbReference type="Google" id="ProtNLM"/>
    </source>
</evidence>
<dbReference type="EMBL" id="CP053564">
    <property type="protein sequence ID" value="QJY44426.1"/>
    <property type="molecule type" value="Genomic_DNA"/>
</dbReference>
<accession>A0A6M6J9V1</accession>
<proteinExistence type="predicted"/>
<gene>
    <name evidence="1" type="ORF">HOP40_00025</name>
</gene>
<dbReference type="KEGG" id="pbro:HOP40_00025"/>
<dbReference type="RefSeq" id="WP_172153800.1">
    <property type="nucleotide sequence ID" value="NZ_CP053564.1"/>
</dbReference>
<dbReference type="AlphaFoldDB" id="A0A6M6J9V1"/>
<evidence type="ECO:0000313" key="2">
    <source>
        <dbReference type="Proteomes" id="UP000505377"/>
    </source>
</evidence>
<name>A0A6M6J9V1_9PSEU</name>
<dbReference type="SUPFAM" id="SSF53335">
    <property type="entry name" value="S-adenosyl-L-methionine-dependent methyltransferases"/>
    <property type="match status" value="1"/>
</dbReference>
<protein>
    <recommendedName>
        <fullName evidence="3">Methyltransferase domain-containing protein</fullName>
    </recommendedName>
</protein>
<dbReference type="Proteomes" id="UP000505377">
    <property type="component" value="Chromosome"/>
</dbReference>